<evidence type="ECO:0008006" key="3">
    <source>
        <dbReference type="Google" id="ProtNLM"/>
    </source>
</evidence>
<feature type="non-terminal residue" evidence="2">
    <location>
        <position position="1"/>
    </location>
</feature>
<feature type="non-terminal residue" evidence="2">
    <location>
        <position position="99"/>
    </location>
</feature>
<sequence>VKSLRAAYFDCYSGISGDMILGAMVDLGVDIKEIRNALKKIDLKGYKLHSKKIQRNGLASTQITVEIENLKHQHSPPHRSFSDIRKLIDQSTLPSAVKN</sequence>
<proteinExistence type="predicted"/>
<protein>
    <recommendedName>
        <fullName evidence="3">TIGR00299 family protein</fullName>
    </recommendedName>
</protein>
<dbReference type="InterPro" id="IPR002822">
    <property type="entry name" value="Ni_insertion"/>
</dbReference>
<reference evidence="2" key="1">
    <citation type="submission" date="2018-05" db="EMBL/GenBank/DDBJ databases">
        <authorList>
            <person name="Lanie J.A."/>
            <person name="Ng W.-L."/>
            <person name="Kazmierczak K.M."/>
            <person name="Andrzejewski T.M."/>
            <person name="Davidsen T.M."/>
            <person name="Wayne K.J."/>
            <person name="Tettelin H."/>
            <person name="Glass J.I."/>
            <person name="Rusch D."/>
            <person name="Podicherti R."/>
            <person name="Tsui H.-C.T."/>
            <person name="Winkler M.E."/>
        </authorList>
    </citation>
    <scope>NUCLEOTIDE SEQUENCE</scope>
</reference>
<evidence type="ECO:0000313" key="2">
    <source>
        <dbReference type="EMBL" id="SVC40473.1"/>
    </source>
</evidence>
<dbReference type="PANTHER" id="PTHR36566:SF1">
    <property type="entry name" value="PYRIDINIUM-3,5-BISTHIOCARBOXYLIC ACID MONONUCLEOTIDE NICKEL INSERTION PROTEIN"/>
    <property type="match status" value="1"/>
</dbReference>
<keyword evidence="1" id="KW-0533">Nickel</keyword>
<name>A0A382LVE9_9ZZZZ</name>
<dbReference type="EMBL" id="UINC01089407">
    <property type="protein sequence ID" value="SVC40473.1"/>
    <property type="molecule type" value="Genomic_DNA"/>
</dbReference>
<evidence type="ECO:0000256" key="1">
    <source>
        <dbReference type="ARBA" id="ARBA00022596"/>
    </source>
</evidence>
<accession>A0A382LVE9</accession>
<dbReference type="PANTHER" id="PTHR36566">
    <property type="entry name" value="NICKEL INSERTION PROTEIN-RELATED"/>
    <property type="match status" value="1"/>
</dbReference>
<dbReference type="Pfam" id="PF01969">
    <property type="entry name" value="Ni_insertion"/>
    <property type="match status" value="1"/>
</dbReference>
<organism evidence="2">
    <name type="scientific">marine metagenome</name>
    <dbReference type="NCBI Taxonomy" id="408172"/>
    <lineage>
        <taxon>unclassified sequences</taxon>
        <taxon>metagenomes</taxon>
        <taxon>ecological metagenomes</taxon>
    </lineage>
</organism>
<dbReference type="AlphaFoldDB" id="A0A382LVE9"/>
<gene>
    <name evidence="2" type="ORF">METZ01_LOCUS293327</name>
</gene>